<name>A0A0F9FHQ0_9ZZZZ</name>
<comment type="caution">
    <text evidence="1">The sequence shown here is derived from an EMBL/GenBank/DDBJ whole genome shotgun (WGS) entry which is preliminary data.</text>
</comment>
<sequence>MSRESKDAVAVRASTIAREQYDQDYYDLNEYEQAAVYKQAQDDYHDAKLGQSQ</sequence>
<accession>A0A0F9FHQ0</accession>
<reference evidence="1" key="1">
    <citation type="journal article" date="2015" name="Nature">
        <title>Complex archaea that bridge the gap between prokaryotes and eukaryotes.</title>
        <authorList>
            <person name="Spang A."/>
            <person name="Saw J.H."/>
            <person name="Jorgensen S.L."/>
            <person name="Zaremba-Niedzwiedzka K."/>
            <person name="Martijn J."/>
            <person name="Lind A.E."/>
            <person name="van Eijk R."/>
            <person name="Schleper C."/>
            <person name="Guy L."/>
            <person name="Ettema T.J."/>
        </authorList>
    </citation>
    <scope>NUCLEOTIDE SEQUENCE</scope>
</reference>
<protein>
    <submittedName>
        <fullName evidence="1">Uncharacterized protein</fullName>
    </submittedName>
</protein>
<evidence type="ECO:0000313" key="1">
    <source>
        <dbReference type="EMBL" id="KKL78001.1"/>
    </source>
</evidence>
<organism evidence="1">
    <name type="scientific">marine sediment metagenome</name>
    <dbReference type="NCBI Taxonomy" id="412755"/>
    <lineage>
        <taxon>unclassified sequences</taxon>
        <taxon>metagenomes</taxon>
        <taxon>ecological metagenomes</taxon>
    </lineage>
</organism>
<dbReference type="AlphaFoldDB" id="A0A0F9FHQ0"/>
<proteinExistence type="predicted"/>
<dbReference type="EMBL" id="LAZR01023589">
    <property type="protein sequence ID" value="KKL78001.1"/>
    <property type="molecule type" value="Genomic_DNA"/>
</dbReference>
<gene>
    <name evidence="1" type="ORF">LCGC14_2029250</name>
</gene>